<reference evidence="2 3" key="1">
    <citation type="journal article" date="2019" name="Extremophiles">
        <title>Biogeography of thermophiles and predominance of Thermus scotoductus in domestic water heaters.</title>
        <authorList>
            <person name="Wilpiszeski R.L."/>
            <person name="Zhang Z."/>
            <person name="House C.H."/>
        </authorList>
    </citation>
    <scope>NUCLEOTIDE SEQUENCE [LARGE SCALE GENOMIC DNA]</scope>
    <source>
        <strain evidence="2 3">14_S14</strain>
    </source>
</reference>
<sequence length="483" mass="53562">MGTYEAHIRAIAHTDGGPLDLSDYVLSYADRHPVQGMGTWSLSLPLYIRGKPITGLLRTGDVLEVGLLSWDGKKGPWGRGSYQTVMLGVIRSIGQRQALAQGSLTQVAVLSGSHLAGFLLGDAVNYYLAYGSLYGLFKGIAMTGLKGVTRLDQGLAHYLSQVAFEVAQIARPYGGIRDLLGYTLHTVEGEGVFDLMFANYEGTLWGFLEAYAERPLHELYAAILPQDRLGLLKGVKHLGKAFGEDQARAVIVLRPAPFPYGLSGGGGTLGDWPGLVLHDLEGDFEPAEDHTADWSDAEVKNAFYVHPRALPLDETVVITYAPAILNLDSWRRYGYRPLTWATWLWGSNANKEVAPEFFSRLNWRVAAQHNRMDEYAGAEPTLRLSPHIRPGERVRVENRLGDRTSVFLYYVEEVRHTWTPTGPWTTTLRVSRGLPEAVYRDAGWFVEGLREYSPLKDALFPVPTIRKEDSPGPTAPLKKHPHP</sequence>
<dbReference type="Proteomes" id="UP000287155">
    <property type="component" value="Unassembled WGS sequence"/>
</dbReference>
<proteinExistence type="predicted"/>
<evidence type="ECO:0000313" key="3">
    <source>
        <dbReference type="Proteomes" id="UP000287155"/>
    </source>
</evidence>
<feature type="region of interest" description="Disordered" evidence="1">
    <location>
        <begin position="464"/>
        <end position="483"/>
    </location>
</feature>
<evidence type="ECO:0000313" key="2">
    <source>
        <dbReference type="EMBL" id="RTI16367.1"/>
    </source>
</evidence>
<protein>
    <submittedName>
        <fullName evidence="2">Uncharacterized protein</fullName>
    </submittedName>
</protein>
<evidence type="ECO:0000256" key="1">
    <source>
        <dbReference type="SAM" id="MobiDB-lite"/>
    </source>
</evidence>
<accession>A0A430V1J9</accession>
<dbReference type="RefSeq" id="WP_126204521.1">
    <property type="nucleotide sequence ID" value="NZ_PEMJ01000087.1"/>
</dbReference>
<organism evidence="2 3">
    <name type="scientific">Thermus scotoductus</name>
    <dbReference type="NCBI Taxonomy" id="37636"/>
    <lineage>
        <taxon>Bacteria</taxon>
        <taxon>Thermotogati</taxon>
        <taxon>Deinococcota</taxon>
        <taxon>Deinococci</taxon>
        <taxon>Thermales</taxon>
        <taxon>Thermaceae</taxon>
        <taxon>Thermus</taxon>
    </lineage>
</organism>
<comment type="caution">
    <text evidence="2">The sequence shown here is derived from an EMBL/GenBank/DDBJ whole genome shotgun (WGS) entry which is preliminary data.</text>
</comment>
<dbReference type="EMBL" id="PEMJ01000087">
    <property type="protein sequence ID" value="RTI16367.1"/>
    <property type="molecule type" value="Genomic_DNA"/>
</dbReference>
<name>A0A430V1J9_THESC</name>
<gene>
    <name evidence="2" type="ORF">CSW27_03815</name>
</gene>
<dbReference type="AlphaFoldDB" id="A0A430V1J9"/>